<name>A4S800_OSTLU</name>
<dbReference type="EMBL" id="CP000594">
    <property type="protein sequence ID" value="ABO99655.1"/>
    <property type="molecule type" value="Genomic_DNA"/>
</dbReference>
<proteinExistence type="predicted"/>
<dbReference type="AlphaFoldDB" id="A4S800"/>
<dbReference type="Proteomes" id="UP000001568">
    <property type="component" value="Chromosome 14"/>
</dbReference>
<organism evidence="1 2">
    <name type="scientific">Ostreococcus lucimarinus (strain CCE9901)</name>
    <dbReference type="NCBI Taxonomy" id="436017"/>
    <lineage>
        <taxon>Eukaryota</taxon>
        <taxon>Viridiplantae</taxon>
        <taxon>Chlorophyta</taxon>
        <taxon>Mamiellophyceae</taxon>
        <taxon>Mamiellales</taxon>
        <taxon>Bathycoccaceae</taxon>
        <taxon>Ostreococcus</taxon>
    </lineage>
</organism>
<accession>A4S800</accession>
<protein>
    <recommendedName>
        <fullName evidence="3">Nudix hydrolase domain-containing protein</fullName>
    </recommendedName>
</protein>
<dbReference type="eggNOG" id="ENOG502T1BB">
    <property type="taxonomic scope" value="Eukaryota"/>
</dbReference>
<dbReference type="HOGENOM" id="CLU_1374233_0_0_1"/>
<evidence type="ECO:0000313" key="1">
    <source>
        <dbReference type="EMBL" id="ABO99655.1"/>
    </source>
</evidence>
<evidence type="ECO:0008006" key="3">
    <source>
        <dbReference type="Google" id="ProtNLM"/>
    </source>
</evidence>
<evidence type="ECO:0000313" key="2">
    <source>
        <dbReference type="Proteomes" id="UP000001568"/>
    </source>
</evidence>
<keyword evidence="2" id="KW-1185">Reference proteome</keyword>
<dbReference type="RefSeq" id="XP_001421362.1">
    <property type="nucleotide sequence ID" value="XM_001421325.1"/>
</dbReference>
<reference evidence="1 2" key="1">
    <citation type="journal article" date="2007" name="Proc. Natl. Acad. Sci. U.S.A.">
        <title>The tiny eukaryote Ostreococcus provides genomic insights into the paradox of plankton speciation.</title>
        <authorList>
            <person name="Palenik B."/>
            <person name="Grimwood J."/>
            <person name="Aerts A."/>
            <person name="Rouze P."/>
            <person name="Salamov A."/>
            <person name="Putnam N."/>
            <person name="Dupont C."/>
            <person name="Jorgensen R."/>
            <person name="Derelle E."/>
            <person name="Rombauts S."/>
            <person name="Zhou K."/>
            <person name="Otillar R."/>
            <person name="Merchant S.S."/>
            <person name="Podell S."/>
            <person name="Gaasterland T."/>
            <person name="Napoli C."/>
            <person name="Gendler K."/>
            <person name="Manuell A."/>
            <person name="Tai V."/>
            <person name="Vallon O."/>
            <person name="Piganeau G."/>
            <person name="Jancek S."/>
            <person name="Heijde M."/>
            <person name="Jabbari K."/>
            <person name="Bowler C."/>
            <person name="Lohr M."/>
            <person name="Robbens S."/>
            <person name="Werner G."/>
            <person name="Dubchak I."/>
            <person name="Pazour G.J."/>
            <person name="Ren Q."/>
            <person name="Paulsen I."/>
            <person name="Delwiche C."/>
            <person name="Schmutz J."/>
            <person name="Rokhsar D."/>
            <person name="Van de Peer Y."/>
            <person name="Moreau H."/>
            <person name="Grigoriev I.V."/>
        </authorList>
    </citation>
    <scope>NUCLEOTIDE SEQUENCE [LARGE SCALE GENOMIC DNA]</scope>
    <source>
        <strain evidence="1 2">CCE9901</strain>
    </source>
</reference>
<dbReference type="KEGG" id="olu:OSTLU_18235"/>
<gene>
    <name evidence="1" type="ORF">OSTLU_18235</name>
</gene>
<dbReference type="Gramene" id="ABO99655">
    <property type="protein sequence ID" value="ABO99655"/>
    <property type="gene ID" value="OSTLU_18235"/>
</dbReference>
<sequence>MDAETVTSALRAASKVGSAAVVIIEVCDASDDPSSSTFVFQRKTAGYPAAHFVGSLCLFGGNAEKEDATARATLERELAEELPDAFVSVVMANARAHGRYLVADAKGAYAFIACAFAARIRATNVDVDALVTDEGELAVLSVSQCGCESFAWSYDRVFRDYLVLRDGPHDVVEDAQGERRDEAVKISDDADVGEWAVLV</sequence>
<dbReference type="GeneID" id="5005260"/>